<evidence type="ECO:0000256" key="1">
    <source>
        <dbReference type="SAM" id="MobiDB-lite"/>
    </source>
</evidence>
<feature type="compositionally biased region" description="Polar residues" evidence="1">
    <location>
        <begin position="40"/>
        <end position="52"/>
    </location>
</feature>
<feature type="region of interest" description="Disordered" evidence="1">
    <location>
        <begin position="336"/>
        <end position="359"/>
    </location>
</feature>
<feature type="region of interest" description="Disordered" evidence="1">
    <location>
        <begin position="34"/>
        <end position="58"/>
    </location>
</feature>
<dbReference type="RefSeq" id="WP_035104649.1">
    <property type="nucleotide sequence ID" value="NZ_CP011311.1"/>
</dbReference>
<dbReference type="AlphaFoldDB" id="A0A0F6QWV0"/>
<protein>
    <submittedName>
        <fullName evidence="3">Uncharacterized protein</fullName>
    </submittedName>
</protein>
<gene>
    <name evidence="3" type="ORF">UL81_06080</name>
</gene>
<evidence type="ECO:0000313" key="4">
    <source>
        <dbReference type="Proteomes" id="UP000033566"/>
    </source>
</evidence>
<evidence type="ECO:0000313" key="3">
    <source>
        <dbReference type="EMBL" id="AKE39180.1"/>
    </source>
</evidence>
<dbReference type="HOGENOM" id="CLU_049426_0_0_11"/>
<feature type="signal peptide" evidence="2">
    <location>
        <begin position="1"/>
        <end position="25"/>
    </location>
</feature>
<dbReference type="SUPFAM" id="SSF63829">
    <property type="entry name" value="Calcium-dependent phosphotriesterase"/>
    <property type="match status" value="1"/>
</dbReference>
<dbReference type="KEGG" id="ccj:UL81_06080"/>
<dbReference type="Proteomes" id="UP000033566">
    <property type="component" value="Chromosome"/>
</dbReference>
<feature type="compositionally biased region" description="Acidic residues" evidence="1">
    <location>
        <begin position="343"/>
        <end position="359"/>
    </location>
</feature>
<accession>A0A0F6QWV0</accession>
<sequence>MKSQLGLKKVLPAAALSATALVLSACQPEVGVGGDPETAVQANATPADSPQDASPDGEHVEFAHDVEDMDAVADTISVRSGESLFIGTQADFAGDDATEVSIDAACGDLSATADKFVLACGDKVLFFNPDSPDSPEELAVDEEEPVTVATQLSDGAVFVGSANSPIVGIYRDGERDEEIEVEEGSDQMLAVPNDDVEDGVVRILRADSTIQNVDWTENRAGGRLRVGQGVGEIAVGDNGVVVAADTAGERIAIYTSRDVVRLHQYGNTEGIPWAVAWDNSRNLAWAATTDNNQAEAFEISSGAPKSVGTINTVADAQSMAVLDDGTVVTASATGDGLQFVSDPDLDSADDAATDSESGE</sequence>
<dbReference type="STRING" id="161896.UL81_06080"/>
<dbReference type="PATRIC" id="fig|161896.4.peg.1193"/>
<keyword evidence="4" id="KW-1185">Reference proteome</keyword>
<dbReference type="OrthoDB" id="4422274at2"/>
<name>A0A0F6QWV0_9CORY</name>
<dbReference type="EMBL" id="CP011311">
    <property type="protein sequence ID" value="AKE39180.1"/>
    <property type="molecule type" value="Genomic_DNA"/>
</dbReference>
<feature type="chain" id="PRO_5043511997" evidence="2">
    <location>
        <begin position="26"/>
        <end position="359"/>
    </location>
</feature>
<reference evidence="3 4" key="1">
    <citation type="journal article" date="2015" name="Genome Announc.">
        <title>Complete Genome Sequence of Corynebacterium camporealensis DSM 44610, Isolated from the Milk of a Manchega Sheep with Subclinical Mastitis.</title>
        <authorList>
            <person name="Ruckert C."/>
            <person name="Albersmeier A."/>
            <person name="Winkler A."/>
            <person name="Tauch A."/>
        </authorList>
    </citation>
    <scope>NUCLEOTIDE SEQUENCE [LARGE SCALE GENOMIC DNA]</scope>
    <source>
        <strain evidence="3 4">DSM 44610</strain>
    </source>
</reference>
<proteinExistence type="predicted"/>
<keyword evidence="2" id="KW-0732">Signal</keyword>
<dbReference type="PROSITE" id="PS51257">
    <property type="entry name" value="PROKAR_LIPOPROTEIN"/>
    <property type="match status" value="1"/>
</dbReference>
<organism evidence="3 4">
    <name type="scientific">Corynebacterium camporealensis</name>
    <dbReference type="NCBI Taxonomy" id="161896"/>
    <lineage>
        <taxon>Bacteria</taxon>
        <taxon>Bacillati</taxon>
        <taxon>Actinomycetota</taxon>
        <taxon>Actinomycetes</taxon>
        <taxon>Mycobacteriales</taxon>
        <taxon>Corynebacteriaceae</taxon>
        <taxon>Corynebacterium</taxon>
    </lineage>
</organism>
<evidence type="ECO:0000256" key="2">
    <source>
        <dbReference type="SAM" id="SignalP"/>
    </source>
</evidence>